<organism evidence="7 8">
    <name type="scientific">Leucobacter komagatae</name>
    <dbReference type="NCBI Taxonomy" id="55969"/>
    <lineage>
        <taxon>Bacteria</taxon>
        <taxon>Bacillati</taxon>
        <taxon>Actinomycetota</taxon>
        <taxon>Actinomycetes</taxon>
        <taxon>Micrococcales</taxon>
        <taxon>Microbacteriaceae</taxon>
        <taxon>Leucobacter</taxon>
    </lineage>
</organism>
<evidence type="ECO:0000259" key="6">
    <source>
        <dbReference type="PROSITE" id="PS50850"/>
    </source>
</evidence>
<dbReference type="Pfam" id="PF07690">
    <property type="entry name" value="MFS_1"/>
    <property type="match status" value="1"/>
</dbReference>
<feature type="transmembrane region" description="Helical" evidence="5">
    <location>
        <begin position="177"/>
        <end position="200"/>
    </location>
</feature>
<dbReference type="InterPro" id="IPR050382">
    <property type="entry name" value="MFS_Na/Anion_cotransporter"/>
</dbReference>
<protein>
    <submittedName>
        <fullName evidence="7">Sugar phosphate permease</fullName>
    </submittedName>
</protein>
<evidence type="ECO:0000256" key="3">
    <source>
        <dbReference type="ARBA" id="ARBA00022989"/>
    </source>
</evidence>
<dbReference type="Gene3D" id="1.20.1250.20">
    <property type="entry name" value="MFS general substrate transporter like domains"/>
    <property type="match status" value="2"/>
</dbReference>
<dbReference type="CDD" id="cd17319">
    <property type="entry name" value="MFS_ExuT_GudP_like"/>
    <property type="match status" value="1"/>
</dbReference>
<dbReference type="GO" id="GO:0005886">
    <property type="term" value="C:plasma membrane"/>
    <property type="evidence" value="ECO:0007669"/>
    <property type="project" value="UniProtKB-SubCell"/>
</dbReference>
<feature type="transmembrane region" description="Helical" evidence="5">
    <location>
        <begin position="96"/>
        <end position="124"/>
    </location>
</feature>
<feature type="transmembrane region" description="Helical" evidence="5">
    <location>
        <begin position="26"/>
        <end position="52"/>
    </location>
</feature>
<dbReference type="InterPro" id="IPR036259">
    <property type="entry name" value="MFS_trans_sf"/>
</dbReference>
<dbReference type="GO" id="GO:0022857">
    <property type="term" value="F:transmembrane transporter activity"/>
    <property type="evidence" value="ECO:0007669"/>
    <property type="project" value="InterPro"/>
</dbReference>
<dbReference type="RefSeq" id="WP_170219670.1">
    <property type="nucleotide sequence ID" value="NZ_BAAAUY010000017.1"/>
</dbReference>
<dbReference type="PANTHER" id="PTHR11662:SF399">
    <property type="entry name" value="FI19708P1-RELATED"/>
    <property type="match status" value="1"/>
</dbReference>
<name>A0A542Y6A9_9MICO</name>
<dbReference type="AlphaFoldDB" id="A0A542Y6A9"/>
<feature type="transmembrane region" description="Helical" evidence="5">
    <location>
        <begin position="267"/>
        <end position="288"/>
    </location>
</feature>
<keyword evidence="8" id="KW-1185">Reference proteome</keyword>
<feature type="transmembrane region" description="Helical" evidence="5">
    <location>
        <begin position="300"/>
        <end position="319"/>
    </location>
</feature>
<sequence>MSEDTAQRTDAPVKEKRAPLPRSVKFTVAILFAAWIVDYIDRLVITIVLPLIGADLELNNTQLGLLASGFFFAYAFAQVPGGMLTDRFGGRPIAGVAMLTWSVFTALSGLVSSFGVLFTIRVLFGAAQAPFPSAAAKILAERTTPNQRMTAQGIVSASNGIGSLVGYLVIPPVVVLLGWRGTFIAMAGLGVLSFFLLFLLPKLNIEVPKPSAESAAARAEQWRQVRALVRNPTMMIFAAMYFGSNLITWGVVTWMPSYLQQVRGIDVGSSSLLLALPALCIAIGIYVGGRLTDKLGGASAKIVAPAMAVSLVAIILMASSESLTMFIIFECIAIFGCGLCNVPVVSVPLKALSTQLSGSAFSIVNFGGQLAGIVAPLAMGILLDSYGYTSAFLFLGVGAVIAIVMAIIAPQSVAAFAKRTRLVGQEAQQ</sequence>
<feature type="transmembrane region" description="Helical" evidence="5">
    <location>
        <begin position="233"/>
        <end position="255"/>
    </location>
</feature>
<dbReference type="PROSITE" id="PS50850">
    <property type="entry name" value="MFS"/>
    <property type="match status" value="1"/>
</dbReference>
<evidence type="ECO:0000313" key="8">
    <source>
        <dbReference type="Proteomes" id="UP000319094"/>
    </source>
</evidence>
<evidence type="ECO:0000256" key="2">
    <source>
        <dbReference type="ARBA" id="ARBA00022692"/>
    </source>
</evidence>
<comment type="subcellular location">
    <subcellularLocation>
        <location evidence="1">Cell membrane</location>
        <topology evidence="1">Multi-pass membrane protein</topology>
    </subcellularLocation>
</comment>
<keyword evidence="4 5" id="KW-0472">Membrane</keyword>
<feature type="domain" description="Major facilitator superfamily (MFS) profile" evidence="6">
    <location>
        <begin position="27"/>
        <end position="414"/>
    </location>
</feature>
<feature type="transmembrane region" description="Helical" evidence="5">
    <location>
        <begin position="361"/>
        <end position="382"/>
    </location>
</feature>
<comment type="caution">
    <text evidence="7">The sequence shown here is derived from an EMBL/GenBank/DDBJ whole genome shotgun (WGS) entry which is preliminary data.</text>
</comment>
<dbReference type="PANTHER" id="PTHR11662">
    <property type="entry name" value="SOLUTE CARRIER FAMILY 17"/>
    <property type="match status" value="1"/>
</dbReference>
<feature type="transmembrane region" description="Helical" evidence="5">
    <location>
        <begin position="388"/>
        <end position="409"/>
    </location>
</feature>
<keyword evidence="2 5" id="KW-0812">Transmembrane</keyword>
<evidence type="ECO:0000256" key="4">
    <source>
        <dbReference type="ARBA" id="ARBA00023136"/>
    </source>
</evidence>
<accession>A0A542Y6A9</accession>
<dbReference type="SUPFAM" id="SSF103473">
    <property type="entry name" value="MFS general substrate transporter"/>
    <property type="match status" value="1"/>
</dbReference>
<feature type="transmembrane region" description="Helical" evidence="5">
    <location>
        <begin position="325"/>
        <end position="349"/>
    </location>
</feature>
<keyword evidence="3 5" id="KW-1133">Transmembrane helix</keyword>
<evidence type="ECO:0000256" key="1">
    <source>
        <dbReference type="ARBA" id="ARBA00004651"/>
    </source>
</evidence>
<dbReference type="InterPro" id="IPR011701">
    <property type="entry name" value="MFS"/>
</dbReference>
<dbReference type="Proteomes" id="UP000319094">
    <property type="component" value="Unassembled WGS sequence"/>
</dbReference>
<feature type="transmembrane region" description="Helical" evidence="5">
    <location>
        <begin position="64"/>
        <end position="84"/>
    </location>
</feature>
<proteinExistence type="predicted"/>
<gene>
    <name evidence="7" type="ORF">FB468_1633</name>
</gene>
<dbReference type="InterPro" id="IPR020846">
    <property type="entry name" value="MFS_dom"/>
</dbReference>
<evidence type="ECO:0000313" key="7">
    <source>
        <dbReference type="EMBL" id="TQL43606.1"/>
    </source>
</evidence>
<evidence type="ECO:0000256" key="5">
    <source>
        <dbReference type="SAM" id="Phobius"/>
    </source>
</evidence>
<dbReference type="EMBL" id="VFON01000001">
    <property type="protein sequence ID" value="TQL43606.1"/>
    <property type="molecule type" value="Genomic_DNA"/>
</dbReference>
<reference evidence="7 8" key="1">
    <citation type="submission" date="2019-06" db="EMBL/GenBank/DDBJ databases">
        <title>Sequencing the genomes of 1000 actinobacteria strains.</title>
        <authorList>
            <person name="Klenk H.-P."/>
        </authorList>
    </citation>
    <scope>NUCLEOTIDE SEQUENCE [LARGE SCALE GENOMIC DNA]</scope>
    <source>
        <strain evidence="7 8">DSM 8803</strain>
    </source>
</reference>